<reference evidence="1" key="1">
    <citation type="submission" date="2021-05" db="EMBL/GenBank/DDBJ databases">
        <authorList>
            <person name="Scholz U."/>
            <person name="Mascher M."/>
            <person name="Fiebig A."/>
        </authorList>
    </citation>
    <scope>NUCLEOTIDE SEQUENCE [LARGE SCALE GENOMIC DNA]</scope>
</reference>
<name>A0ACD5UCA8_AVESA</name>
<evidence type="ECO:0000313" key="2">
    <source>
        <dbReference type="Proteomes" id="UP001732700"/>
    </source>
</evidence>
<evidence type="ECO:0000313" key="1">
    <source>
        <dbReference type="EnsemblPlants" id="AVESA.00010b.r2.2AG0228810.1.CDS"/>
    </source>
</evidence>
<protein>
    <submittedName>
        <fullName evidence="1">Uncharacterized protein</fullName>
    </submittedName>
</protein>
<dbReference type="EnsemblPlants" id="AVESA.00010b.r2.2AG0228810.1">
    <property type="protein sequence ID" value="AVESA.00010b.r2.2AG0228810.1.CDS"/>
    <property type="gene ID" value="AVESA.00010b.r2.2AG0228810"/>
</dbReference>
<accession>A0ACD5UCA8</accession>
<dbReference type="Proteomes" id="UP001732700">
    <property type="component" value="Chromosome 2A"/>
</dbReference>
<organism evidence="1 2">
    <name type="scientific">Avena sativa</name>
    <name type="common">Oat</name>
    <dbReference type="NCBI Taxonomy" id="4498"/>
    <lineage>
        <taxon>Eukaryota</taxon>
        <taxon>Viridiplantae</taxon>
        <taxon>Streptophyta</taxon>
        <taxon>Embryophyta</taxon>
        <taxon>Tracheophyta</taxon>
        <taxon>Spermatophyta</taxon>
        <taxon>Magnoliopsida</taxon>
        <taxon>Liliopsida</taxon>
        <taxon>Poales</taxon>
        <taxon>Poaceae</taxon>
        <taxon>BOP clade</taxon>
        <taxon>Pooideae</taxon>
        <taxon>Poodae</taxon>
        <taxon>Poeae</taxon>
        <taxon>Poeae Chloroplast Group 1 (Aveneae type)</taxon>
        <taxon>Aveninae</taxon>
        <taxon>Avena</taxon>
    </lineage>
</organism>
<reference evidence="1" key="2">
    <citation type="submission" date="2025-09" db="UniProtKB">
        <authorList>
            <consortium name="EnsemblPlants"/>
        </authorList>
    </citation>
    <scope>IDENTIFICATION</scope>
</reference>
<keyword evidence="2" id="KW-1185">Reference proteome</keyword>
<sequence>MSGSSARGRLSPASGGGDSEPRSAAGSRTRSVSATRGRKASPRPGRDAAAAAAVEEKKPAAVPTLLPSLSVPAGMRRQELLLRSGLSLDASCSSDASTDSFCSRASTGRIGRPVFGPRKKKAVSQTDHKLAAMLEREAGSASPGHASGLKRRCSWVTANTDPCYVAFHDEEWGVPVHDDKKLFELLVLSGSLAELTWPTILNKRSIFREVFMDFDPALVSKLSERKIIAPGSPSSSLLSEQKLRGVIENARQILKIIEEFGSFDKYCWSFVNHRPILSTFRYPRQVPVKTSKADAISKDLVRRGFRSVGPTVVYTFMQVTGMTNDHLVSCYRFAECATAAAGAKPTESSSEANSGGSDHATVQKMMNGTNGLIAADVELSRTIDELSIS</sequence>
<proteinExistence type="predicted"/>